<dbReference type="Proteomes" id="UP000193689">
    <property type="component" value="Unassembled WGS sequence"/>
</dbReference>
<comment type="caution">
    <text evidence="1">The sequence shown here is derived from an EMBL/GenBank/DDBJ whole genome shotgun (WGS) entry which is preliminary data.</text>
</comment>
<gene>
    <name evidence="1" type="ORF">BCR38DRAFT_238091</name>
</gene>
<dbReference type="RefSeq" id="XP_040714176.1">
    <property type="nucleotide sequence ID" value="XM_040854365.1"/>
</dbReference>
<dbReference type="InParanoid" id="A0A1Y2DSV1"/>
<dbReference type="AlphaFoldDB" id="A0A1Y2DSV1"/>
<reference evidence="1 2" key="1">
    <citation type="submission" date="2016-07" db="EMBL/GenBank/DDBJ databases">
        <title>Pervasive Adenine N6-methylation of Active Genes in Fungi.</title>
        <authorList>
            <consortium name="DOE Joint Genome Institute"/>
            <person name="Mondo S.J."/>
            <person name="Dannebaum R.O."/>
            <person name="Kuo R.C."/>
            <person name="Labutti K."/>
            <person name="Haridas S."/>
            <person name="Kuo A."/>
            <person name="Salamov A."/>
            <person name="Ahrendt S.R."/>
            <person name="Lipzen A."/>
            <person name="Sullivan W."/>
            <person name="Andreopoulos W.B."/>
            <person name="Clum A."/>
            <person name="Lindquist E."/>
            <person name="Daum C."/>
            <person name="Ramamoorthy G.K."/>
            <person name="Gryganskyi A."/>
            <person name="Culley D."/>
            <person name="Magnuson J.K."/>
            <person name="James T.Y."/>
            <person name="O'Malley M.A."/>
            <person name="Stajich J.E."/>
            <person name="Spatafora J.W."/>
            <person name="Visel A."/>
            <person name="Grigoriev I.V."/>
        </authorList>
    </citation>
    <scope>NUCLEOTIDE SEQUENCE [LARGE SCALE GENOMIC DNA]</scope>
    <source>
        <strain evidence="1 2">CBS 129021</strain>
    </source>
</reference>
<evidence type="ECO:0000313" key="1">
    <source>
        <dbReference type="EMBL" id="ORY62340.1"/>
    </source>
</evidence>
<evidence type="ECO:0000313" key="2">
    <source>
        <dbReference type="Proteomes" id="UP000193689"/>
    </source>
</evidence>
<accession>A0A1Y2DSV1</accession>
<proteinExistence type="predicted"/>
<sequence>MELMVFGAWPRLFYICPHFLALGLYPSLPAVDKFLCRRWTGFYERTETRKPGFCYPQTRVARFWQGIMYKKFLS</sequence>
<name>A0A1Y2DSV1_9PEZI</name>
<keyword evidence="2" id="KW-1185">Reference proteome</keyword>
<protein>
    <submittedName>
        <fullName evidence="1">Uncharacterized protein</fullName>
    </submittedName>
</protein>
<dbReference type="GeneID" id="63770577"/>
<dbReference type="EMBL" id="MCFJ01000009">
    <property type="protein sequence ID" value="ORY62340.1"/>
    <property type="molecule type" value="Genomic_DNA"/>
</dbReference>
<organism evidence="1 2">
    <name type="scientific">Pseudomassariella vexata</name>
    <dbReference type="NCBI Taxonomy" id="1141098"/>
    <lineage>
        <taxon>Eukaryota</taxon>
        <taxon>Fungi</taxon>
        <taxon>Dikarya</taxon>
        <taxon>Ascomycota</taxon>
        <taxon>Pezizomycotina</taxon>
        <taxon>Sordariomycetes</taxon>
        <taxon>Xylariomycetidae</taxon>
        <taxon>Amphisphaeriales</taxon>
        <taxon>Pseudomassariaceae</taxon>
        <taxon>Pseudomassariella</taxon>
    </lineage>
</organism>